<keyword evidence="2" id="KW-0732">Signal</keyword>
<accession>A0ABS1H608</accession>
<dbReference type="InterPro" id="IPR014247">
    <property type="entry name" value="Spore_lipoprot_YhcN/YlaJ"/>
</dbReference>
<dbReference type="PROSITE" id="PS51257">
    <property type="entry name" value="PROKAR_LIPOPROTEIN"/>
    <property type="match status" value="1"/>
</dbReference>
<dbReference type="RefSeq" id="WP_100795508.1">
    <property type="nucleotide sequence ID" value="NZ_JAEOAH010000006.1"/>
</dbReference>
<dbReference type="InterPro" id="IPR019076">
    <property type="entry name" value="Spore_lipoprot_YhcN/YlaJ-like"/>
</dbReference>
<dbReference type="Proteomes" id="UP000618943">
    <property type="component" value="Unassembled WGS sequence"/>
</dbReference>
<evidence type="ECO:0000256" key="2">
    <source>
        <dbReference type="SAM" id="SignalP"/>
    </source>
</evidence>
<protein>
    <submittedName>
        <fullName evidence="3">YhcN/YlaJ family sporulation lipoprotein</fullName>
    </submittedName>
</protein>
<evidence type="ECO:0000256" key="1">
    <source>
        <dbReference type="SAM" id="MobiDB-lite"/>
    </source>
</evidence>
<gene>
    <name evidence="3" type="ORF">JFL43_07585</name>
</gene>
<feature type="region of interest" description="Disordered" evidence="1">
    <location>
        <begin position="31"/>
        <end position="61"/>
    </location>
</feature>
<dbReference type="NCBIfam" id="TIGR02898">
    <property type="entry name" value="spore_YhcN_YlaJ"/>
    <property type="match status" value="1"/>
</dbReference>
<feature type="signal peptide" evidence="2">
    <location>
        <begin position="1"/>
        <end position="21"/>
    </location>
</feature>
<keyword evidence="4" id="KW-1185">Reference proteome</keyword>
<feature type="compositionally biased region" description="Low complexity" evidence="1">
    <location>
        <begin position="44"/>
        <end position="61"/>
    </location>
</feature>
<evidence type="ECO:0000313" key="4">
    <source>
        <dbReference type="Proteomes" id="UP000618943"/>
    </source>
</evidence>
<sequence>MSKLLQISLAALLISSLAGCGANKKVDETVKNDTETNVTENRANESTNNTETPTEKTPTTNHENKIELADDVADKITEMEEVESANVLVTNKNAYVAIRLKEGVNGNKQIEDKIADQARATNANFKNVYVSLNPDFVKQMNEYGEKVRANEPVEGFFNEFSNTVKRVFPNAH</sequence>
<name>A0ABS1H608_9BACL</name>
<reference evidence="3 4" key="1">
    <citation type="submission" date="2020-12" db="EMBL/GenBank/DDBJ databases">
        <title>YIM B01967 draft genome.</title>
        <authorList>
            <person name="Yan X."/>
        </authorList>
    </citation>
    <scope>NUCLEOTIDE SEQUENCE [LARGE SCALE GENOMIC DNA]</scope>
    <source>
        <strain evidence="3 4">YIM B01967</strain>
    </source>
</reference>
<dbReference type="Pfam" id="PF09580">
    <property type="entry name" value="Spore_YhcN_YlaJ"/>
    <property type="match status" value="1"/>
</dbReference>
<proteinExistence type="predicted"/>
<comment type="caution">
    <text evidence="3">The sequence shown here is derived from an EMBL/GenBank/DDBJ whole genome shotgun (WGS) entry which is preliminary data.</text>
</comment>
<dbReference type="EMBL" id="JAEOAH010000006">
    <property type="protein sequence ID" value="MBK3494721.1"/>
    <property type="molecule type" value="Genomic_DNA"/>
</dbReference>
<keyword evidence="3" id="KW-0449">Lipoprotein</keyword>
<organism evidence="3 4">
    <name type="scientific">Viridibacillus soli</name>
    <dbReference type="NCBI Taxonomy" id="2798301"/>
    <lineage>
        <taxon>Bacteria</taxon>
        <taxon>Bacillati</taxon>
        <taxon>Bacillota</taxon>
        <taxon>Bacilli</taxon>
        <taxon>Bacillales</taxon>
        <taxon>Caryophanaceae</taxon>
        <taxon>Viridibacillus</taxon>
    </lineage>
</organism>
<evidence type="ECO:0000313" key="3">
    <source>
        <dbReference type="EMBL" id="MBK3494721.1"/>
    </source>
</evidence>
<feature type="chain" id="PRO_5046857214" evidence="2">
    <location>
        <begin position="22"/>
        <end position="172"/>
    </location>
</feature>